<evidence type="ECO:0000256" key="3">
    <source>
        <dbReference type="ARBA" id="ARBA00023157"/>
    </source>
</evidence>
<dbReference type="PANTHER" id="PTHR35496">
    <property type="entry name" value="2S SEED STORAGE PROTEIN 1-RELATED"/>
    <property type="match status" value="1"/>
</dbReference>
<comment type="caution">
    <text evidence="7">The sequence shown here is derived from an EMBL/GenBank/DDBJ whole genome shotgun (WGS) entry which is preliminary data.</text>
</comment>
<dbReference type="PANTHER" id="PTHR35496:SF20">
    <property type="entry name" value="2S SEED STORAGE PROTEIN 1-RELATED"/>
    <property type="match status" value="1"/>
</dbReference>
<name>A0AAN9PAP5_CROPI</name>
<feature type="signal peptide" evidence="5">
    <location>
        <begin position="1"/>
        <end position="20"/>
    </location>
</feature>
<feature type="chain" id="PRO_5042934704" description="Bifunctional inhibitor/plant lipid transfer protein/seed storage helical domain-containing protein" evidence="5">
    <location>
        <begin position="21"/>
        <end position="172"/>
    </location>
</feature>
<keyword evidence="4" id="KW-0175">Coiled coil</keyword>
<evidence type="ECO:0000259" key="6">
    <source>
        <dbReference type="SMART" id="SM00499"/>
    </source>
</evidence>
<evidence type="ECO:0000256" key="2">
    <source>
        <dbReference type="ARBA" id="ARBA00022729"/>
    </source>
</evidence>
<feature type="domain" description="Bifunctional inhibitor/plant lipid transfer protein/seed storage helical" evidence="6">
    <location>
        <begin position="43"/>
        <end position="164"/>
    </location>
</feature>
<dbReference type="InterPro" id="IPR036312">
    <property type="entry name" value="Bifun_inhib/LTP/seed_sf"/>
</dbReference>
<keyword evidence="3" id="KW-1015">Disulfide bond</keyword>
<dbReference type="Pfam" id="PF00234">
    <property type="entry name" value="Tryp_alpha_amyl"/>
    <property type="match status" value="1"/>
</dbReference>
<dbReference type="Gene3D" id="1.10.110.10">
    <property type="entry name" value="Plant lipid-transfer and hydrophobic proteins"/>
    <property type="match status" value="1"/>
</dbReference>
<protein>
    <recommendedName>
        <fullName evidence="6">Bifunctional inhibitor/plant lipid transfer protein/seed storage helical domain-containing protein</fullName>
    </recommendedName>
</protein>
<evidence type="ECO:0000256" key="4">
    <source>
        <dbReference type="SAM" id="Coils"/>
    </source>
</evidence>
<dbReference type="InterPro" id="IPR000617">
    <property type="entry name" value="Napin/2SS/CON"/>
</dbReference>
<dbReference type="EMBL" id="JAYWIO010000001">
    <property type="protein sequence ID" value="KAK7290822.1"/>
    <property type="molecule type" value="Genomic_DNA"/>
</dbReference>
<keyword evidence="2 5" id="KW-0732">Signal</keyword>
<dbReference type="SUPFAM" id="SSF47699">
    <property type="entry name" value="Bifunctional inhibitor/lipid-transfer protein/seed storage 2S albumin"/>
    <property type="match status" value="1"/>
</dbReference>
<evidence type="ECO:0000256" key="1">
    <source>
        <dbReference type="ARBA" id="ARBA00008262"/>
    </source>
</evidence>
<reference evidence="7 8" key="1">
    <citation type="submission" date="2024-01" db="EMBL/GenBank/DDBJ databases">
        <title>The genomes of 5 underutilized Papilionoideae crops provide insights into root nodulation and disease resistanc.</title>
        <authorList>
            <person name="Yuan L."/>
        </authorList>
    </citation>
    <scope>NUCLEOTIDE SEQUENCE [LARGE SCALE GENOMIC DNA]</scope>
    <source>
        <strain evidence="7">ZHUSHIDOU_FW_LH</strain>
        <tissue evidence="7">Leaf</tissue>
    </source>
</reference>
<keyword evidence="8" id="KW-1185">Reference proteome</keyword>
<accession>A0AAN9PAP5</accession>
<evidence type="ECO:0000313" key="7">
    <source>
        <dbReference type="EMBL" id="KAK7290822.1"/>
    </source>
</evidence>
<evidence type="ECO:0000313" key="8">
    <source>
        <dbReference type="Proteomes" id="UP001372338"/>
    </source>
</evidence>
<dbReference type="SMART" id="SM00499">
    <property type="entry name" value="AAI"/>
    <property type="match status" value="1"/>
</dbReference>
<dbReference type="GO" id="GO:0045735">
    <property type="term" value="F:nutrient reservoir activity"/>
    <property type="evidence" value="ECO:0007669"/>
    <property type="project" value="InterPro"/>
</dbReference>
<dbReference type="InterPro" id="IPR016140">
    <property type="entry name" value="Bifunc_inhib/LTP/seed_store"/>
</dbReference>
<dbReference type="AlphaFoldDB" id="A0AAN9PAP5"/>
<sequence>MAKLTFLIALLAVLVLAVHASTTLRSRESSCKKQIERANLKHCERHVMQRIQEQEEEEEEGEGEEDRIRKLRGIIKHHHHVVKSLRHRNSQQQQQQEEEEAQEQFEKCCEELNDINSQRCKCRALQQIFENQSQQLEGREQEEQLEREVEKLPRSCGLRPIRGCEVNPDEEE</sequence>
<comment type="similarity">
    <text evidence="1">Belongs to the 2S seed storage albumins family.</text>
</comment>
<evidence type="ECO:0000256" key="5">
    <source>
        <dbReference type="SAM" id="SignalP"/>
    </source>
</evidence>
<dbReference type="Proteomes" id="UP001372338">
    <property type="component" value="Unassembled WGS sequence"/>
</dbReference>
<proteinExistence type="inferred from homology"/>
<feature type="coiled-coil region" evidence="4">
    <location>
        <begin position="82"/>
        <end position="118"/>
    </location>
</feature>
<organism evidence="7 8">
    <name type="scientific">Crotalaria pallida</name>
    <name type="common">Smooth rattlebox</name>
    <name type="synonym">Crotalaria striata</name>
    <dbReference type="NCBI Taxonomy" id="3830"/>
    <lineage>
        <taxon>Eukaryota</taxon>
        <taxon>Viridiplantae</taxon>
        <taxon>Streptophyta</taxon>
        <taxon>Embryophyta</taxon>
        <taxon>Tracheophyta</taxon>
        <taxon>Spermatophyta</taxon>
        <taxon>Magnoliopsida</taxon>
        <taxon>eudicotyledons</taxon>
        <taxon>Gunneridae</taxon>
        <taxon>Pentapetalae</taxon>
        <taxon>rosids</taxon>
        <taxon>fabids</taxon>
        <taxon>Fabales</taxon>
        <taxon>Fabaceae</taxon>
        <taxon>Papilionoideae</taxon>
        <taxon>50 kb inversion clade</taxon>
        <taxon>genistoids sensu lato</taxon>
        <taxon>core genistoids</taxon>
        <taxon>Crotalarieae</taxon>
        <taxon>Crotalaria</taxon>
    </lineage>
</organism>
<gene>
    <name evidence="7" type="ORF">RIF29_05540</name>
</gene>